<dbReference type="PANTHER" id="PTHR47447:SF17">
    <property type="entry name" value="OS12G0638900 PROTEIN"/>
    <property type="match status" value="1"/>
</dbReference>
<evidence type="ECO:0000313" key="8">
    <source>
        <dbReference type="Proteomes" id="UP000034680"/>
    </source>
</evidence>
<dbReference type="EMBL" id="LCUC01000169">
    <property type="protein sequence ID" value="KKY35209.1"/>
    <property type="molecule type" value="Genomic_DNA"/>
</dbReference>
<evidence type="ECO:0000256" key="1">
    <source>
        <dbReference type="ARBA" id="ARBA00006192"/>
    </source>
</evidence>
<feature type="repeat" description="PPR" evidence="5">
    <location>
        <begin position="68"/>
        <end position="102"/>
    </location>
</feature>
<feature type="region of interest" description="Disordered" evidence="6">
    <location>
        <begin position="356"/>
        <end position="456"/>
    </location>
</feature>
<keyword evidence="8" id="KW-1185">Reference proteome</keyword>
<feature type="compositionally biased region" description="Basic and acidic residues" evidence="6">
    <location>
        <begin position="385"/>
        <end position="403"/>
    </location>
</feature>
<dbReference type="PANTHER" id="PTHR47447">
    <property type="entry name" value="OS03G0856100 PROTEIN"/>
    <property type="match status" value="1"/>
</dbReference>
<feature type="compositionally biased region" description="Basic and acidic residues" evidence="6">
    <location>
        <begin position="356"/>
        <end position="372"/>
    </location>
</feature>
<gene>
    <name evidence="7" type="ORF">UCDDA912_g04816</name>
</gene>
<keyword evidence="2" id="KW-0677">Repeat</keyword>
<evidence type="ECO:0000313" key="7">
    <source>
        <dbReference type="EMBL" id="KKY35209.1"/>
    </source>
</evidence>
<comment type="similarity">
    <text evidence="1">Belongs to the CCM1 family.</text>
</comment>
<evidence type="ECO:0000256" key="2">
    <source>
        <dbReference type="ARBA" id="ARBA00022737"/>
    </source>
</evidence>
<protein>
    <submittedName>
        <fullName evidence="7">Putative pentatricopeptide repeat protein</fullName>
    </submittedName>
</protein>
<evidence type="ECO:0000256" key="3">
    <source>
        <dbReference type="ARBA" id="ARBA00044493"/>
    </source>
</evidence>
<feature type="repeat" description="PPR" evidence="5">
    <location>
        <begin position="223"/>
        <end position="257"/>
    </location>
</feature>
<dbReference type="Gene3D" id="1.25.40.10">
    <property type="entry name" value="Tetratricopeptide repeat domain"/>
    <property type="match status" value="2"/>
</dbReference>
<dbReference type="InterPro" id="IPR011990">
    <property type="entry name" value="TPR-like_helical_dom_sf"/>
</dbReference>
<comment type="subunit">
    <text evidence="4">Binds to mitochondrial small subunit 15S rRNA.</text>
</comment>
<organism evidence="7 8">
    <name type="scientific">Diaporthe ampelina</name>
    <dbReference type="NCBI Taxonomy" id="1214573"/>
    <lineage>
        <taxon>Eukaryota</taxon>
        <taxon>Fungi</taxon>
        <taxon>Dikarya</taxon>
        <taxon>Ascomycota</taxon>
        <taxon>Pezizomycotina</taxon>
        <taxon>Sordariomycetes</taxon>
        <taxon>Sordariomycetidae</taxon>
        <taxon>Diaporthales</taxon>
        <taxon>Diaporthaceae</taxon>
        <taxon>Diaporthe</taxon>
    </lineage>
</organism>
<comment type="function">
    <text evidence="3">Regulates mitochondrial small subunit maturation by controlling 15S rRNA 5'-end processing. Localizes to the 5' precursor of the 15S rRNA in a position that is subsequently occupied by mS47 in the mature yeast mtSSU. Uses structure and sequence-specific RNA recognition, binding to a single-stranded region of the precursor and specifically recognizing bases -6 to -1. The exchange of Ccm1 for mS47 is coupled to the irreversible removal of precursor rRNA that is accompanied by conformational changes of the mitoribosomal proteins uS5m and mS26. These conformational changes signal completion of 5'-end rRNA processing through protection of the mature 5'-end of the 15S rRNA and stabilization of mS47. The removal of the 5' precursor together with the dissociation of Ccm1 may be catalyzed by the 5'-3' exoribonuclease Pet127. Involved in the specific removal of group I introns in mitochondrial encoded transcripts.</text>
</comment>
<dbReference type="InterPro" id="IPR002885">
    <property type="entry name" value="PPR_rpt"/>
</dbReference>
<feature type="compositionally biased region" description="Low complexity" evidence="6">
    <location>
        <begin position="416"/>
        <end position="427"/>
    </location>
</feature>
<dbReference type="OrthoDB" id="185373at2759"/>
<dbReference type="Pfam" id="PF13041">
    <property type="entry name" value="PPR_2"/>
    <property type="match status" value="2"/>
</dbReference>
<dbReference type="Proteomes" id="UP000034680">
    <property type="component" value="Unassembled WGS sequence"/>
</dbReference>
<reference evidence="7 8" key="1">
    <citation type="submission" date="2015-05" db="EMBL/GenBank/DDBJ databases">
        <title>Distinctive expansion of gene families associated with plant cell wall degradation and secondary metabolism in the genomes of grapevine trunk pathogens.</title>
        <authorList>
            <person name="Lawrence D.P."/>
            <person name="Travadon R."/>
            <person name="Rolshausen P.E."/>
            <person name="Baumgartner K."/>
        </authorList>
    </citation>
    <scope>NUCLEOTIDE SEQUENCE [LARGE SCALE GENOMIC DNA]</scope>
    <source>
        <strain evidence="7">DA912</strain>
    </source>
</reference>
<feature type="compositionally biased region" description="Basic and acidic residues" evidence="6">
    <location>
        <begin position="447"/>
        <end position="456"/>
    </location>
</feature>
<evidence type="ECO:0000256" key="6">
    <source>
        <dbReference type="SAM" id="MobiDB-lite"/>
    </source>
</evidence>
<accession>A0A0G2FMH4</accession>
<comment type="caution">
    <text evidence="7">The sequence shown here is derived from an EMBL/GenBank/DDBJ whole genome shotgun (WGS) entry which is preliminary data.</text>
</comment>
<dbReference type="NCBIfam" id="TIGR00756">
    <property type="entry name" value="PPR"/>
    <property type="match status" value="2"/>
</dbReference>
<sequence>MSATKDLSLDIWRDLCETKSMDINTPLGASVCTSLLAFKDDDLHALDENSATPAELFQCLLDLGLIPNVITYTTIIHSLCVKKELETAIEVFEVMKQHGVQPDEYTYSVIMNGCKSCGDFESMLRFAFEARAAGSQDPVVWNDIIHATFLACLKEPRQPGGVRRARCIVWGRFDDVRDFMEMQGFIPRREAGSREESALDAILSNVGDFPGGARPPIRHPRPSVHTWSILIKAFMSNRRNNEAEHILKLMQVHGVKPNIVTWNTLAAEYARLGNTKQAVEAMRRLEAAGFKSDEWTMRAFSYISDKAKAIRLMEQKVEENKITKAAIEKMEQQQPQGDESDIDEMTNLEDELEGKDLSARQEQGRETHEEVPRWSPGDETPIPEAKSEVEDSRRPAEEMRPVSREATGTSRQEVQKPVAKAPAPSKPDLGAWDDLLWDQAAEPEPEGQDKREESVA</sequence>
<reference evidence="7 8" key="2">
    <citation type="submission" date="2015-05" db="EMBL/GenBank/DDBJ databases">
        <authorList>
            <person name="Morales-Cruz A."/>
            <person name="Amrine K.C."/>
            <person name="Cantu D."/>
        </authorList>
    </citation>
    <scope>NUCLEOTIDE SEQUENCE [LARGE SCALE GENOMIC DNA]</scope>
    <source>
        <strain evidence="7">DA912</strain>
    </source>
</reference>
<dbReference type="AlphaFoldDB" id="A0A0G2FMH4"/>
<feature type="repeat" description="PPR" evidence="5">
    <location>
        <begin position="258"/>
        <end position="292"/>
    </location>
</feature>
<evidence type="ECO:0000256" key="4">
    <source>
        <dbReference type="ARBA" id="ARBA00044511"/>
    </source>
</evidence>
<proteinExistence type="inferred from homology"/>
<name>A0A0G2FMH4_9PEZI</name>
<dbReference type="STRING" id="1214573.A0A0G2FMH4"/>
<dbReference type="PROSITE" id="PS51375">
    <property type="entry name" value="PPR"/>
    <property type="match status" value="3"/>
</dbReference>
<evidence type="ECO:0000256" key="5">
    <source>
        <dbReference type="PROSITE-ProRule" id="PRU00708"/>
    </source>
</evidence>